<evidence type="ECO:0000313" key="2">
    <source>
        <dbReference type="EMBL" id="PVH92022.1"/>
    </source>
</evidence>
<feature type="compositionally biased region" description="Low complexity" evidence="1">
    <location>
        <begin position="101"/>
        <end position="113"/>
    </location>
</feature>
<dbReference type="Proteomes" id="UP000244855">
    <property type="component" value="Unassembled WGS sequence"/>
</dbReference>
<evidence type="ECO:0000313" key="3">
    <source>
        <dbReference type="Proteomes" id="UP000244855"/>
    </source>
</evidence>
<feature type="region of interest" description="Disordered" evidence="1">
    <location>
        <begin position="97"/>
        <end position="117"/>
    </location>
</feature>
<reference evidence="2 3" key="1">
    <citation type="journal article" date="2018" name="Sci. Rep.">
        <title>Comparative genomics provides insights into the lifestyle and reveals functional heterogeneity of dark septate endophytic fungi.</title>
        <authorList>
            <person name="Knapp D.G."/>
            <person name="Nemeth J.B."/>
            <person name="Barry K."/>
            <person name="Hainaut M."/>
            <person name="Henrissat B."/>
            <person name="Johnson J."/>
            <person name="Kuo A."/>
            <person name="Lim J.H.P."/>
            <person name="Lipzen A."/>
            <person name="Nolan M."/>
            <person name="Ohm R.A."/>
            <person name="Tamas L."/>
            <person name="Grigoriev I.V."/>
            <person name="Spatafora J.W."/>
            <person name="Nagy L.G."/>
            <person name="Kovacs G.M."/>
        </authorList>
    </citation>
    <scope>NUCLEOTIDE SEQUENCE [LARGE SCALE GENOMIC DNA]</scope>
    <source>
        <strain evidence="2 3">DSE2036</strain>
    </source>
</reference>
<protein>
    <submittedName>
        <fullName evidence="2">Uncharacterized protein</fullName>
    </submittedName>
</protein>
<evidence type="ECO:0000256" key="1">
    <source>
        <dbReference type="SAM" id="MobiDB-lite"/>
    </source>
</evidence>
<organism evidence="2 3">
    <name type="scientific">Periconia macrospinosa</name>
    <dbReference type="NCBI Taxonomy" id="97972"/>
    <lineage>
        <taxon>Eukaryota</taxon>
        <taxon>Fungi</taxon>
        <taxon>Dikarya</taxon>
        <taxon>Ascomycota</taxon>
        <taxon>Pezizomycotina</taxon>
        <taxon>Dothideomycetes</taxon>
        <taxon>Pleosporomycetidae</taxon>
        <taxon>Pleosporales</taxon>
        <taxon>Massarineae</taxon>
        <taxon>Periconiaceae</taxon>
        <taxon>Periconia</taxon>
    </lineage>
</organism>
<dbReference type="EMBL" id="KZ805737">
    <property type="protein sequence ID" value="PVH92022.1"/>
    <property type="molecule type" value="Genomic_DNA"/>
</dbReference>
<dbReference type="AlphaFoldDB" id="A0A2V1D1W7"/>
<accession>A0A2V1D1W7</accession>
<feature type="region of interest" description="Disordered" evidence="1">
    <location>
        <begin position="34"/>
        <end position="61"/>
    </location>
</feature>
<sequence>MHAQVPISKNTLSHITSLAPYLSPNTESIPFSLSHTHPSPYLPNPQKKTKRFAAPPCRNKKGTRVIHHSHQRIIRLTLSYEIDETCIAHARQSKAKRHHSLTTTHTHTHTNTTECGIGSRGRYTLARARPQRMYVRAPPHIAKADMTRDDSSQRGKESAAWRIQHVIRHHHHHH</sequence>
<proteinExistence type="predicted"/>
<keyword evidence="3" id="KW-1185">Reference proteome</keyword>
<gene>
    <name evidence="2" type="ORF">DM02DRAFT_305418</name>
</gene>
<name>A0A2V1D1W7_9PLEO</name>